<accession>A0A5A7S5I3</accession>
<dbReference type="EMBL" id="VLNY01000012">
    <property type="protein sequence ID" value="KAA0021126.1"/>
    <property type="molecule type" value="Genomic_DNA"/>
</dbReference>
<dbReference type="InterPro" id="IPR052714">
    <property type="entry name" value="MFS_Exporter"/>
</dbReference>
<protein>
    <submittedName>
        <fullName evidence="7">MFS transporter</fullName>
    </submittedName>
</protein>
<evidence type="ECO:0000313" key="8">
    <source>
        <dbReference type="Proteomes" id="UP000322244"/>
    </source>
</evidence>
<dbReference type="InterPro" id="IPR020846">
    <property type="entry name" value="MFS_dom"/>
</dbReference>
<dbReference type="SUPFAM" id="SSF103473">
    <property type="entry name" value="MFS general substrate transporter"/>
    <property type="match status" value="1"/>
</dbReference>
<feature type="transmembrane region" description="Helical" evidence="5">
    <location>
        <begin position="209"/>
        <end position="228"/>
    </location>
</feature>
<feature type="transmembrane region" description="Helical" evidence="5">
    <location>
        <begin position="177"/>
        <end position="203"/>
    </location>
</feature>
<dbReference type="InterPro" id="IPR011701">
    <property type="entry name" value="MFS"/>
</dbReference>
<dbReference type="PANTHER" id="PTHR23531:SF1">
    <property type="entry name" value="QUINOLENE RESISTANCE PROTEIN NORA"/>
    <property type="match status" value="1"/>
</dbReference>
<evidence type="ECO:0000256" key="3">
    <source>
        <dbReference type="ARBA" id="ARBA00022989"/>
    </source>
</evidence>
<sequence length="351" mass="34534">MLPVVPLALSLNGSSDAVAGASTAVFMAATVASQLGTPRVLCLWGYRAVLALGCALLGPPALLLLLSVDPVPALVVSAVRGIGFGLLTVSVSALIAELAPPALLGRASALNGISAAAAQMVGLPVGLALVQQFSTGSAFVVGAVVPIVSVAAVWLLPDVRPAGTPPGERRERLPGTVLLAPCLAMVVVAAAFGGFSSLAPIAAQDKTPAASIALVLLSAAMVVGRYVSGALSDRIGPGRMLLPSLLVASAGAVLLAVAVRGEVSTVFLSLGAVALGLGFGICQNDSLVTVFSAAGPRRFGAASAAWNIAYDGGTGIGALSLGVAATLGGFPIAFLIAAVVVLAATPITLKR</sequence>
<dbReference type="InterPro" id="IPR036259">
    <property type="entry name" value="MFS_trans_sf"/>
</dbReference>
<dbReference type="PROSITE" id="PS50850">
    <property type="entry name" value="MFS"/>
    <property type="match status" value="1"/>
</dbReference>
<feature type="transmembrane region" description="Helical" evidence="5">
    <location>
        <begin position="108"/>
        <end position="130"/>
    </location>
</feature>
<feature type="transmembrane region" description="Helical" evidence="5">
    <location>
        <begin position="136"/>
        <end position="156"/>
    </location>
</feature>
<evidence type="ECO:0000256" key="1">
    <source>
        <dbReference type="ARBA" id="ARBA00004651"/>
    </source>
</evidence>
<evidence type="ECO:0000256" key="5">
    <source>
        <dbReference type="SAM" id="Phobius"/>
    </source>
</evidence>
<dbReference type="OrthoDB" id="5189108at2"/>
<keyword evidence="4 5" id="KW-0472">Membrane</keyword>
<evidence type="ECO:0000256" key="4">
    <source>
        <dbReference type="ARBA" id="ARBA00023136"/>
    </source>
</evidence>
<keyword evidence="8" id="KW-1185">Reference proteome</keyword>
<feature type="transmembrane region" description="Helical" evidence="5">
    <location>
        <begin position="330"/>
        <end position="349"/>
    </location>
</feature>
<evidence type="ECO:0000259" key="6">
    <source>
        <dbReference type="PROSITE" id="PS50850"/>
    </source>
</evidence>
<evidence type="ECO:0000313" key="7">
    <source>
        <dbReference type="EMBL" id="KAA0021126.1"/>
    </source>
</evidence>
<dbReference type="PANTHER" id="PTHR23531">
    <property type="entry name" value="QUINOLENE RESISTANCE PROTEIN NORA"/>
    <property type="match status" value="1"/>
</dbReference>
<dbReference type="AlphaFoldDB" id="A0A5A7S5I3"/>
<organism evidence="7 8">
    <name type="scientific">Antrihabitans cavernicola</name>
    <dbReference type="NCBI Taxonomy" id="2495913"/>
    <lineage>
        <taxon>Bacteria</taxon>
        <taxon>Bacillati</taxon>
        <taxon>Actinomycetota</taxon>
        <taxon>Actinomycetes</taxon>
        <taxon>Mycobacteriales</taxon>
        <taxon>Nocardiaceae</taxon>
        <taxon>Antrihabitans</taxon>
    </lineage>
</organism>
<feature type="transmembrane region" description="Helical" evidence="5">
    <location>
        <begin position="240"/>
        <end position="259"/>
    </location>
</feature>
<reference evidence="7 8" key="1">
    <citation type="submission" date="2019-07" db="EMBL/GenBank/DDBJ databases">
        <title>Rhodococcus cavernicolus sp. nov., isolated from a cave.</title>
        <authorList>
            <person name="Lee S.D."/>
        </authorList>
    </citation>
    <scope>NUCLEOTIDE SEQUENCE [LARGE SCALE GENOMIC DNA]</scope>
    <source>
        <strain evidence="7 8">C1-24</strain>
    </source>
</reference>
<name>A0A5A7S5I3_9NOCA</name>
<dbReference type="GO" id="GO:0022857">
    <property type="term" value="F:transmembrane transporter activity"/>
    <property type="evidence" value="ECO:0007669"/>
    <property type="project" value="InterPro"/>
</dbReference>
<keyword evidence="2 5" id="KW-0812">Transmembrane</keyword>
<comment type="subcellular location">
    <subcellularLocation>
        <location evidence="1">Cell membrane</location>
        <topology evidence="1">Multi-pass membrane protein</topology>
    </subcellularLocation>
</comment>
<gene>
    <name evidence="7" type="ORF">FOY51_20660</name>
</gene>
<dbReference type="Proteomes" id="UP000322244">
    <property type="component" value="Unassembled WGS sequence"/>
</dbReference>
<proteinExistence type="predicted"/>
<dbReference type="GO" id="GO:0005886">
    <property type="term" value="C:plasma membrane"/>
    <property type="evidence" value="ECO:0007669"/>
    <property type="project" value="UniProtKB-SubCell"/>
</dbReference>
<feature type="transmembrane region" description="Helical" evidence="5">
    <location>
        <begin position="265"/>
        <end position="283"/>
    </location>
</feature>
<feature type="transmembrane region" description="Helical" evidence="5">
    <location>
        <begin position="74"/>
        <end position="96"/>
    </location>
</feature>
<feature type="domain" description="Major facilitator superfamily (MFS) profile" evidence="6">
    <location>
        <begin position="1"/>
        <end position="351"/>
    </location>
</feature>
<dbReference type="Pfam" id="PF07690">
    <property type="entry name" value="MFS_1"/>
    <property type="match status" value="1"/>
</dbReference>
<feature type="transmembrane region" description="Helical" evidence="5">
    <location>
        <begin position="17"/>
        <end position="36"/>
    </location>
</feature>
<keyword evidence="3 5" id="KW-1133">Transmembrane helix</keyword>
<feature type="transmembrane region" description="Helical" evidence="5">
    <location>
        <begin position="48"/>
        <end position="68"/>
    </location>
</feature>
<comment type="caution">
    <text evidence="7">The sequence shown here is derived from an EMBL/GenBank/DDBJ whole genome shotgun (WGS) entry which is preliminary data.</text>
</comment>
<dbReference type="Gene3D" id="1.20.1250.20">
    <property type="entry name" value="MFS general substrate transporter like domains"/>
    <property type="match status" value="2"/>
</dbReference>
<evidence type="ECO:0000256" key="2">
    <source>
        <dbReference type="ARBA" id="ARBA00022692"/>
    </source>
</evidence>